<feature type="domain" description="Galactose oxidase-like Early set" evidence="5">
    <location>
        <begin position="591"/>
        <end position="684"/>
    </location>
</feature>
<reference evidence="6" key="2">
    <citation type="submission" date="2020-09" db="EMBL/GenBank/DDBJ databases">
        <authorList>
            <person name="Sun Q."/>
            <person name="Ohkuma M."/>
        </authorList>
    </citation>
    <scope>NUCLEOTIDE SEQUENCE</scope>
    <source>
        <strain evidence="6">JCM 4637</strain>
    </source>
</reference>
<evidence type="ECO:0000259" key="5">
    <source>
        <dbReference type="Pfam" id="PF09118"/>
    </source>
</evidence>
<dbReference type="InterPro" id="IPR009880">
    <property type="entry name" value="Glyoxal_oxidase_N"/>
</dbReference>
<reference evidence="6" key="1">
    <citation type="journal article" date="2014" name="Int. J. Syst. Evol. Microbiol.">
        <title>Complete genome sequence of Corynebacterium casei LMG S-19264T (=DSM 44701T), isolated from a smear-ripened cheese.</title>
        <authorList>
            <consortium name="US DOE Joint Genome Institute (JGI-PGF)"/>
            <person name="Walter F."/>
            <person name="Albersmeier A."/>
            <person name="Kalinowski J."/>
            <person name="Ruckert C."/>
        </authorList>
    </citation>
    <scope>NUCLEOTIDE SEQUENCE</scope>
    <source>
        <strain evidence="6">JCM 4637</strain>
    </source>
</reference>
<dbReference type="EMBL" id="BMVC01000001">
    <property type="protein sequence ID" value="GHC78358.1"/>
    <property type="molecule type" value="Genomic_DNA"/>
</dbReference>
<sequence>MLLALLAAGVGLAPLAVSPARAAANLITNPGLETLDAATQFPQCFEKSGWGDNDFTYAVTADAHSGSRAVRIDLARRADGDRKTMMLENACAPKVVEGHQYDLSLWYKSTSPDVALTLFRHDKTAGWVFWTDVKTLPKVQAYTHEEVRTPQIPANTDQITWGAALYGVGSLTTDDYAMADATVPEPPDDPCKAGGTGPECKGEWTVQSAPSPVRAIHSVLLHTGKVLLIAGSGNDRDAFRAGTFKTSVYDPVANTYTDIPTPEDFFCAGHVQLPDGRVLVVGGNKDYASADGTVGYKGLKTSYIFDPATNKYVKTNDLLSGHWYPSATALGNGDVLALGGLGEDSSGTVVNEHFSFAQNKWLPMGQAKQSWAFWGLYPAMILLQDGRLFYSGSHTFGPGLPGTGASLYDYDNNTITDVPGLRKKDERDQSASLLLPPAQDQKVLTAGGGNHTVAPDAHRLVDLIDLKADAPAYKPGPDLPQGVYKDGTKQKGEEGKVYLSTVILPDGKVLETGGALHTYREDPVFSASMYDPATNTFGRPLASDPVPRTYHSSSTLLPDGRVLSIGDNPGDGSFDQRVSIYKPPYLFKGARPQITSVASQSWAYGTNQRITVDTPVVKASLIRPAAVTHSSDPNQRYVDLPMTVDGNTVDLSLTSNPNLAPPGWYMLSVVDAKGVPSVSKWVRIGPQGQVAAARVQSYADELTAAPKAPSAPAGPKSAPKGVTLADGYDGCDHAYGTVSTCVPWNFPKLTKPVADRCDWLKSKGYGPLEARRDRHGLDRNGDGVACGKGDFRGWVPGTKPVLTKKPPAAEPSAANPPEAKPHH</sequence>
<evidence type="ECO:0000313" key="7">
    <source>
        <dbReference type="Proteomes" id="UP000638353"/>
    </source>
</evidence>
<dbReference type="InterPro" id="IPR013783">
    <property type="entry name" value="Ig-like_fold"/>
</dbReference>
<name>A0A919C7G8_9ACTN</name>
<feature type="signal peptide" evidence="3">
    <location>
        <begin position="1"/>
        <end position="22"/>
    </location>
</feature>
<dbReference type="Proteomes" id="UP000638353">
    <property type="component" value="Unassembled WGS sequence"/>
</dbReference>
<feature type="region of interest" description="Disordered" evidence="2">
    <location>
        <begin position="784"/>
        <end position="823"/>
    </location>
</feature>
<accession>A0A919C7G8</accession>
<evidence type="ECO:0000259" key="4">
    <source>
        <dbReference type="Pfam" id="PF07250"/>
    </source>
</evidence>
<dbReference type="RefSeq" id="WP_189820864.1">
    <property type="nucleotide sequence ID" value="NZ_BMVC01000001.1"/>
</dbReference>
<evidence type="ECO:0000256" key="1">
    <source>
        <dbReference type="ARBA" id="ARBA00022729"/>
    </source>
</evidence>
<keyword evidence="1 3" id="KW-0732">Signal</keyword>
<evidence type="ECO:0008006" key="8">
    <source>
        <dbReference type="Google" id="ProtNLM"/>
    </source>
</evidence>
<proteinExistence type="predicted"/>
<comment type="caution">
    <text evidence="6">The sequence shown here is derived from an EMBL/GenBank/DDBJ whole genome shotgun (WGS) entry which is preliminary data.</text>
</comment>
<dbReference type="Gene3D" id="2.130.10.80">
    <property type="entry name" value="Galactose oxidase/kelch, beta-propeller"/>
    <property type="match status" value="1"/>
</dbReference>
<feature type="chain" id="PRO_5037596455" description="DUF1929 domain-containing protein" evidence="3">
    <location>
        <begin position="23"/>
        <end position="823"/>
    </location>
</feature>
<feature type="domain" description="Glyoxal oxidase N-terminal" evidence="4">
    <location>
        <begin position="248"/>
        <end position="571"/>
    </location>
</feature>
<dbReference type="Gene3D" id="2.60.120.260">
    <property type="entry name" value="Galactose-binding domain-like"/>
    <property type="match status" value="1"/>
</dbReference>
<dbReference type="SUPFAM" id="SSF81296">
    <property type="entry name" value="E set domains"/>
    <property type="match status" value="1"/>
</dbReference>
<dbReference type="Pfam" id="PF07250">
    <property type="entry name" value="Glyoxal_oxid_N"/>
    <property type="match status" value="1"/>
</dbReference>
<evidence type="ECO:0000256" key="2">
    <source>
        <dbReference type="SAM" id="MobiDB-lite"/>
    </source>
</evidence>
<dbReference type="PANTHER" id="PTHR32208">
    <property type="entry name" value="SECRETED PROTEIN-RELATED"/>
    <property type="match status" value="1"/>
</dbReference>
<gene>
    <name evidence="6" type="ORF">GCM10010334_03520</name>
</gene>
<evidence type="ECO:0000256" key="3">
    <source>
        <dbReference type="SAM" id="SignalP"/>
    </source>
</evidence>
<organism evidence="6 7">
    <name type="scientific">Streptomyces finlayi</name>
    <dbReference type="NCBI Taxonomy" id="67296"/>
    <lineage>
        <taxon>Bacteria</taxon>
        <taxon>Bacillati</taxon>
        <taxon>Actinomycetota</taxon>
        <taxon>Actinomycetes</taxon>
        <taxon>Kitasatosporales</taxon>
        <taxon>Streptomycetaceae</taxon>
        <taxon>Streptomyces</taxon>
    </lineage>
</organism>
<feature type="compositionally biased region" description="Low complexity" evidence="2">
    <location>
        <begin position="804"/>
        <end position="817"/>
    </location>
</feature>
<dbReference type="InterPro" id="IPR011043">
    <property type="entry name" value="Gal_Oxase/kelch_b-propeller"/>
</dbReference>
<dbReference type="InterPro" id="IPR014756">
    <property type="entry name" value="Ig_E-set"/>
</dbReference>
<evidence type="ECO:0000313" key="6">
    <source>
        <dbReference type="EMBL" id="GHC78358.1"/>
    </source>
</evidence>
<protein>
    <recommendedName>
        <fullName evidence="8">DUF1929 domain-containing protein</fullName>
    </recommendedName>
</protein>
<dbReference type="GO" id="GO:0005975">
    <property type="term" value="P:carbohydrate metabolic process"/>
    <property type="evidence" value="ECO:0007669"/>
    <property type="project" value="UniProtKB-ARBA"/>
</dbReference>
<dbReference type="CDD" id="cd02851">
    <property type="entry name" value="E_set_GO_C"/>
    <property type="match status" value="1"/>
</dbReference>
<dbReference type="InterPro" id="IPR037293">
    <property type="entry name" value="Gal_Oxidase_central_sf"/>
</dbReference>
<dbReference type="InterPro" id="IPR015202">
    <property type="entry name" value="GO-like_E_set"/>
</dbReference>
<dbReference type="AlphaFoldDB" id="A0A919C7G8"/>
<dbReference type="PANTHER" id="PTHR32208:SF21">
    <property type="entry name" value="LOW QUALITY PROTEIN: ALDEHYDE OXIDASE GLOX-LIKE"/>
    <property type="match status" value="1"/>
</dbReference>
<dbReference type="Pfam" id="PF09118">
    <property type="entry name" value="GO-like_E_set"/>
    <property type="match status" value="1"/>
</dbReference>
<dbReference type="Gene3D" id="2.60.40.10">
    <property type="entry name" value="Immunoglobulins"/>
    <property type="match status" value="1"/>
</dbReference>
<dbReference type="SUPFAM" id="SSF50965">
    <property type="entry name" value="Galactose oxidase, central domain"/>
    <property type="match status" value="1"/>
</dbReference>